<dbReference type="AlphaFoldDB" id="A0A6P1DFA1"/>
<dbReference type="EMBL" id="JAAGUX010000074">
    <property type="protein sequence ID" value="NEW59025.1"/>
    <property type="molecule type" value="Genomic_DNA"/>
</dbReference>
<dbReference type="InterPro" id="IPR032710">
    <property type="entry name" value="NTF2-like_dom_sf"/>
</dbReference>
<comment type="caution">
    <text evidence="2">The sequence shown here is derived from an EMBL/GenBank/DDBJ whole genome shotgun (WGS) entry which is preliminary data.</text>
</comment>
<feature type="domain" description="SnoaL-like" evidence="1">
    <location>
        <begin position="10"/>
        <end position="90"/>
    </location>
</feature>
<dbReference type="EMBL" id="JAAGUZ010000077">
    <property type="protein sequence ID" value="NEW47273.1"/>
    <property type="molecule type" value="Genomic_DNA"/>
</dbReference>
<evidence type="ECO:0000313" key="2">
    <source>
        <dbReference type="EMBL" id="NEW47273.1"/>
    </source>
</evidence>
<evidence type="ECO:0000313" key="3">
    <source>
        <dbReference type="EMBL" id="NEW59025.1"/>
    </source>
</evidence>
<protein>
    <submittedName>
        <fullName evidence="2">Nuclear transport factor 2 family protein</fullName>
    </submittedName>
</protein>
<sequence>MGSAIASTIVARFCDATIANDVDTMMESLAPDAEFVSPLSGRMIFRGHDDLRVLLTAIFGGISELHWHTITTNGSTAVALADARIGRIAFTDAMVVDLDPSGRIRRLTPHLRPWLALTRIALAVGPALSRHPAIIRRALQARRH</sequence>
<dbReference type="Gene3D" id="3.10.450.50">
    <property type="match status" value="1"/>
</dbReference>
<evidence type="ECO:0000313" key="5">
    <source>
        <dbReference type="Proteomes" id="UP000470876"/>
    </source>
</evidence>
<organism evidence="2 4">
    <name type="scientific">Nocardia cyriacigeorgica</name>
    <dbReference type="NCBI Taxonomy" id="135487"/>
    <lineage>
        <taxon>Bacteria</taxon>
        <taxon>Bacillati</taxon>
        <taxon>Actinomycetota</taxon>
        <taxon>Actinomycetes</taxon>
        <taxon>Mycobacteriales</taxon>
        <taxon>Nocardiaceae</taxon>
        <taxon>Nocardia</taxon>
    </lineage>
</organism>
<dbReference type="Proteomes" id="UP000470876">
    <property type="component" value="Unassembled WGS sequence"/>
</dbReference>
<dbReference type="Pfam" id="PF12680">
    <property type="entry name" value="SnoaL_2"/>
    <property type="match status" value="1"/>
</dbReference>
<proteinExistence type="predicted"/>
<name>A0A6P1DFA1_9NOCA</name>
<dbReference type="Proteomes" id="UP000468928">
    <property type="component" value="Unassembled WGS sequence"/>
</dbReference>
<dbReference type="InterPro" id="IPR037401">
    <property type="entry name" value="SnoaL-like"/>
</dbReference>
<evidence type="ECO:0000259" key="1">
    <source>
        <dbReference type="Pfam" id="PF12680"/>
    </source>
</evidence>
<dbReference type="RefSeq" id="WP_163825169.1">
    <property type="nucleotide sequence ID" value="NZ_JAAGUY010000014.1"/>
</dbReference>
<dbReference type="SUPFAM" id="SSF54427">
    <property type="entry name" value="NTF2-like"/>
    <property type="match status" value="1"/>
</dbReference>
<reference evidence="4 5" key="1">
    <citation type="submission" date="2020-01" db="EMBL/GenBank/DDBJ databases">
        <title>Genetics and antimicrobial susceptibilities of Nocardia species isolated from the soil; a comparison with species isolated from humans.</title>
        <authorList>
            <person name="Carrasco G."/>
            <person name="Monzon S."/>
            <person name="Sansegundo M."/>
            <person name="Garcia E."/>
            <person name="Garrido N."/>
            <person name="Medina M.J."/>
            <person name="Villalon P."/>
            <person name="Ramirez-Arocha A.C."/>
            <person name="Jimenez P."/>
            <person name="Cuesta I."/>
            <person name="Valdezate S."/>
        </authorList>
    </citation>
    <scope>NUCLEOTIDE SEQUENCE [LARGE SCALE GENOMIC DNA]</scope>
    <source>
        <strain evidence="2 4">CNM20110639</strain>
        <strain evidence="3 5">CNM20110649</strain>
    </source>
</reference>
<accession>A0A6P1DFA1</accession>
<gene>
    <name evidence="2" type="ORF">GV789_22915</name>
    <name evidence="3" type="ORF">GV794_25785</name>
</gene>
<evidence type="ECO:0000313" key="4">
    <source>
        <dbReference type="Proteomes" id="UP000468928"/>
    </source>
</evidence>
<keyword evidence="5" id="KW-1185">Reference proteome</keyword>